<reference evidence="2" key="2">
    <citation type="submission" date="2020-02" db="EMBL/GenBank/DDBJ databases">
        <authorList>
            <person name="Gilchrist C.L.M."/>
            <person name="Chooi Y.-H."/>
        </authorList>
    </citation>
    <scope>NUCLEOTIDE SEQUENCE</scope>
    <source>
        <strain evidence="2">MST-FP2251</strain>
    </source>
</reference>
<evidence type="ECO:0000313" key="3">
    <source>
        <dbReference type="Proteomes" id="UP001194746"/>
    </source>
</evidence>
<dbReference type="Proteomes" id="UP001194746">
    <property type="component" value="Unassembled WGS sequence"/>
</dbReference>
<evidence type="ECO:0000256" key="1">
    <source>
        <dbReference type="SAM" id="SignalP"/>
    </source>
</evidence>
<comment type="caution">
    <text evidence="2">The sequence shown here is derived from an EMBL/GenBank/DDBJ whole genome shotgun (WGS) entry which is preliminary data.</text>
</comment>
<dbReference type="EMBL" id="VCAU01000025">
    <property type="protein sequence ID" value="KAF9890649.1"/>
    <property type="molecule type" value="Genomic_DNA"/>
</dbReference>
<dbReference type="AlphaFoldDB" id="A0AAD4CQ73"/>
<gene>
    <name evidence="2" type="ORF">FE257_005780</name>
</gene>
<organism evidence="2 3">
    <name type="scientific">Aspergillus nanangensis</name>
    <dbReference type="NCBI Taxonomy" id="2582783"/>
    <lineage>
        <taxon>Eukaryota</taxon>
        <taxon>Fungi</taxon>
        <taxon>Dikarya</taxon>
        <taxon>Ascomycota</taxon>
        <taxon>Pezizomycotina</taxon>
        <taxon>Eurotiomycetes</taxon>
        <taxon>Eurotiomycetidae</taxon>
        <taxon>Eurotiales</taxon>
        <taxon>Aspergillaceae</taxon>
        <taxon>Aspergillus</taxon>
        <taxon>Aspergillus subgen. Circumdati</taxon>
    </lineage>
</organism>
<proteinExistence type="predicted"/>
<reference evidence="2" key="1">
    <citation type="journal article" date="2019" name="Beilstein J. Org. Chem.">
        <title>Nanangenines: drimane sesquiterpenoids as the dominant metabolite cohort of a novel Australian fungus, Aspergillus nanangensis.</title>
        <authorList>
            <person name="Lacey H.J."/>
            <person name="Gilchrist C.L.M."/>
            <person name="Crombie A."/>
            <person name="Kalaitzis J.A."/>
            <person name="Vuong D."/>
            <person name="Rutledge P.J."/>
            <person name="Turner P."/>
            <person name="Pitt J.I."/>
            <person name="Lacey E."/>
            <person name="Chooi Y.H."/>
            <person name="Piggott A.M."/>
        </authorList>
    </citation>
    <scope>NUCLEOTIDE SEQUENCE</scope>
    <source>
        <strain evidence="2">MST-FP2251</strain>
    </source>
</reference>
<evidence type="ECO:0000313" key="2">
    <source>
        <dbReference type="EMBL" id="KAF9890649.1"/>
    </source>
</evidence>
<feature type="signal peptide" evidence="1">
    <location>
        <begin position="1"/>
        <end position="19"/>
    </location>
</feature>
<protein>
    <submittedName>
        <fullName evidence="2">Uncharacterized protein</fullName>
    </submittedName>
</protein>
<sequence>MQFSLPLAALALCITSAIAVPDPIAHVTLESSATGTVVNQKVLDGQCATYKYPSDPVSAISIAVFECVDVTCTFFSETGCEGSSYSLTTGLHRFSRDFYVGSFQCTV</sequence>
<keyword evidence="3" id="KW-1185">Reference proteome</keyword>
<accession>A0AAD4CQ73</accession>
<name>A0AAD4CQ73_ASPNN</name>
<keyword evidence="1" id="KW-0732">Signal</keyword>
<feature type="chain" id="PRO_5042104260" evidence="1">
    <location>
        <begin position="20"/>
        <end position="107"/>
    </location>
</feature>